<keyword evidence="7 17" id="KW-0812">Transmembrane</keyword>
<comment type="function">
    <text evidence="17">Core subunit of the mitochondrial membrane respiratory chain NADH dehydrogenase (Complex I) which catalyzes electron transfer from NADH through the respiratory chain, using ubiquinone as an electron acceptor. Essential for the catalytic activity and assembly of complex I.</text>
</comment>
<comment type="subcellular location">
    <subcellularLocation>
        <location evidence="1 17">Mitochondrion inner membrane</location>
        <topology evidence="1 17">Multi-pass membrane protein</topology>
    </subcellularLocation>
</comment>
<evidence type="ECO:0000256" key="10">
    <source>
        <dbReference type="ARBA" id="ARBA00022982"/>
    </source>
</evidence>
<dbReference type="AlphaFoldDB" id="A0AAU6QCH7"/>
<keyword evidence="13 17" id="KW-0830">Ubiquinone</keyword>
<feature type="transmembrane region" description="Helical" evidence="17">
    <location>
        <begin position="318"/>
        <end position="340"/>
    </location>
</feature>
<feature type="transmembrane region" description="Helical" evidence="17">
    <location>
        <begin position="6"/>
        <end position="32"/>
    </location>
</feature>
<feature type="transmembrane region" description="Helical" evidence="17">
    <location>
        <begin position="150"/>
        <end position="168"/>
    </location>
</feature>
<accession>A0AAU6QCH7</accession>
<evidence type="ECO:0000256" key="17">
    <source>
        <dbReference type="RuleBase" id="RU003403"/>
    </source>
</evidence>
<feature type="transmembrane region" description="Helical" evidence="17">
    <location>
        <begin position="53"/>
        <end position="73"/>
    </location>
</feature>
<keyword evidence="11 17" id="KW-1133">Transmembrane helix</keyword>
<keyword evidence="8 17" id="KW-0999">Mitochondrion inner membrane</keyword>
<evidence type="ECO:0000256" key="2">
    <source>
        <dbReference type="ARBA" id="ARBA00007012"/>
    </source>
</evidence>
<name>A0AAU6QCH7_9ECHI</name>
<dbReference type="GO" id="GO:0005743">
    <property type="term" value="C:mitochondrial inner membrane"/>
    <property type="evidence" value="ECO:0007669"/>
    <property type="project" value="UniProtKB-SubCell"/>
</dbReference>
<dbReference type="InterPro" id="IPR003917">
    <property type="entry name" value="NADH_UbQ_OxRdtase_chain2"/>
</dbReference>
<keyword evidence="5" id="KW-0813">Transport</keyword>
<dbReference type="EMBL" id="ON457155">
    <property type="protein sequence ID" value="WYK36477.1"/>
    <property type="molecule type" value="Genomic_DNA"/>
</dbReference>
<feature type="transmembrane region" description="Helical" evidence="17">
    <location>
        <begin position="260"/>
        <end position="279"/>
    </location>
</feature>
<feature type="domain" description="NADH:quinone oxidoreductase/Mrp antiporter transmembrane" evidence="18">
    <location>
        <begin position="20"/>
        <end position="285"/>
    </location>
</feature>
<comment type="similarity">
    <text evidence="2 17">Belongs to the complex I subunit 2 family.</text>
</comment>
<feature type="transmembrane region" description="Helical" evidence="17">
    <location>
        <begin position="235"/>
        <end position="254"/>
    </location>
</feature>
<evidence type="ECO:0000256" key="11">
    <source>
        <dbReference type="ARBA" id="ARBA00022989"/>
    </source>
</evidence>
<evidence type="ECO:0000256" key="9">
    <source>
        <dbReference type="ARBA" id="ARBA00022967"/>
    </source>
</evidence>
<evidence type="ECO:0000256" key="8">
    <source>
        <dbReference type="ARBA" id="ARBA00022792"/>
    </source>
</evidence>
<dbReference type="Pfam" id="PF00361">
    <property type="entry name" value="Proton_antipo_M"/>
    <property type="match status" value="1"/>
</dbReference>
<feature type="transmembrane region" description="Helical" evidence="17">
    <location>
        <begin position="93"/>
        <end position="112"/>
    </location>
</feature>
<keyword evidence="6 17" id="KW-0679">Respiratory chain</keyword>
<evidence type="ECO:0000256" key="3">
    <source>
        <dbReference type="ARBA" id="ARBA00012944"/>
    </source>
</evidence>
<evidence type="ECO:0000256" key="14">
    <source>
        <dbReference type="ARBA" id="ARBA00023128"/>
    </source>
</evidence>
<evidence type="ECO:0000256" key="5">
    <source>
        <dbReference type="ARBA" id="ARBA00022448"/>
    </source>
</evidence>
<evidence type="ECO:0000256" key="12">
    <source>
        <dbReference type="ARBA" id="ARBA00023027"/>
    </source>
</evidence>
<evidence type="ECO:0000256" key="15">
    <source>
        <dbReference type="ARBA" id="ARBA00023136"/>
    </source>
</evidence>
<dbReference type="PRINTS" id="PR01436">
    <property type="entry name" value="NADHDHGNASE2"/>
</dbReference>
<keyword evidence="14 17" id="KW-0496">Mitochondrion</keyword>
<dbReference type="EC" id="7.1.1.2" evidence="3 17"/>
<evidence type="ECO:0000256" key="7">
    <source>
        <dbReference type="ARBA" id="ARBA00022692"/>
    </source>
</evidence>
<dbReference type="GO" id="GO:0006120">
    <property type="term" value="P:mitochondrial electron transport, NADH to ubiquinone"/>
    <property type="evidence" value="ECO:0007669"/>
    <property type="project" value="InterPro"/>
</dbReference>
<evidence type="ECO:0000256" key="6">
    <source>
        <dbReference type="ARBA" id="ARBA00022660"/>
    </source>
</evidence>
<dbReference type="PANTHER" id="PTHR46552:SF1">
    <property type="entry name" value="NADH-UBIQUINONE OXIDOREDUCTASE CHAIN 2"/>
    <property type="match status" value="1"/>
</dbReference>
<proteinExistence type="inferred from homology"/>
<gene>
    <name evidence="19" type="primary">nad2</name>
</gene>
<dbReference type="GO" id="GO:0008137">
    <property type="term" value="F:NADH dehydrogenase (ubiquinone) activity"/>
    <property type="evidence" value="ECO:0007669"/>
    <property type="project" value="UniProtKB-EC"/>
</dbReference>
<evidence type="ECO:0000256" key="1">
    <source>
        <dbReference type="ARBA" id="ARBA00004448"/>
    </source>
</evidence>
<feature type="transmembrane region" description="Helical" evidence="17">
    <location>
        <begin position="197"/>
        <end position="214"/>
    </location>
</feature>
<feature type="transmembrane region" description="Helical" evidence="17">
    <location>
        <begin position="124"/>
        <end position="144"/>
    </location>
</feature>
<keyword evidence="10 17" id="KW-0249">Electron transport</keyword>
<organism evidence="19">
    <name type="scientific">Aspidophiura sp</name>
    <dbReference type="NCBI Taxonomy" id="3135528"/>
    <lineage>
        <taxon>Eukaryota</taxon>
        <taxon>Metazoa</taxon>
        <taxon>Echinodermata</taxon>
        <taxon>Eleutherozoa</taxon>
        <taxon>Asterozoa</taxon>
        <taxon>Ophiuroidea</taxon>
        <taxon>Myophiuroidea</taxon>
        <taxon>Metophiurida</taxon>
        <taxon>Ophintegrida</taxon>
        <taxon>Amphilepidida</taxon>
        <taxon>Ophiurina</taxon>
        <taxon>Ophiolepidina</taxon>
        <taxon>Ophiolepididae</taxon>
        <taxon>Aspidophiura</taxon>
    </lineage>
</organism>
<evidence type="ECO:0000256" key="16">
    <source>
        <dbReference type="ARBA" id="ARBA00049551"/>
    </source>
</evidence>
<dbReference type="PANTHER" id="PTHR46552">
    <property type="entry name" value="NADH-UBIQUINONE OXIDOREDUCTASE CHAIN 2"/>
    <property type="match status" value="1"/>
</dbReference>
<evidence type="ECO:0000259" key="18">
    <source>
        <dbReference type="Pfam" id="PF00361"/>
    </source>
</evidence>
<dbReference type="InterPro" id="IPR050175">
    <property type="entry name" value="Complex_I_Subunit_2"/>
</dbReference>
<protein>
    <recommendedName>
        <fullName evidence="4 17">NADH-ubiquinone oxidoreductase chain 2</fullName>
        <ecNumber evidence="3 17">7.1.1.2</ecNumber>
    </recommendedName>
</protein>
<geneLocation type="mitochondrion" evidence="19"/>
<evidence type="ECO:0000256" key="4">
    <source>
        <dbReference type="ARBA" id="ARBA00021008"/>
    </source>
</evidence>
<keyword evidence="12 17" id="KW-0520">NAD</keyword>
<evidence type="ECO:0000256" key="13">
    <source>
        <dbReference type="ARBA" id="ARBA00023075"/>
    </source>
</evidence>
<keyword evidence="9 17" id="KW-1278">Translocase</keyword>
<reference evidence="19" key="1">
    <citation type="submission" date="2022-05" db="EMBL/GenBank/DDBJ databases">
        <authorList>
            <person name="Shi W."/>
            <person name="Mo J."/>
        </authorList>
    </citation>
    <scope>NUCLEOTIDE SEQUENCE</scope>
</reference>
<evidence type="ECO:0000313" key="19">
    <source>
        <dbReference type="EMBL" id="WYK36477.1"/>
    </source>
</evidence>
<sequence>MISFWYTIVLVAAIIISQISSHWIVVWIILGLSSISMIPIISRNTTPRAVEASVKYFIFQALASAILLGGILVRYINIGTFGTEGIYTTVEGVFILLALVIKIGLFPAHFWFIDVVSGLQFYQCFYVIVISKLIPLIFIINISTEFLSNAYLIVGCSSVLIGSVLGTSQVQTRKIMAFSSVAHLGWIVIIIPYTNYIVPLLLFSCYIVVIGLALEQCNNMSLYSIGNARKQSQSSEVLLFLISLISLGAFPPTIGFLYKWIMFIIIIKEGLFMVAAFLIIMSVISLYFYLNLAFNIFSIYWPVNKSVVLSGVSNQNGLSITIGLVIIFPLFFLGPITNYLW</sequence>
<keyword evidence="15 17" id="KW-0472">Membrane</keyword>
<comment type="catalytic activity">
    <reaction evidence="16 17">
        <text>a ubiquinone + NADH + 5 H(+)(in) = a ubiquinol + NAD(+) + 4 H(+)(out)</text>
        <dbReference type="Rhea" id="RHEA:29091"/>
        <dbReference type="Rhea" id="RHEA-COMP:9565"/>
        <dbReference type="Rhea" id="RHEA-COMP:9566"/>
        <dbReference type="ChEBI" id="CHEBI:15378"/>
        <dbReference type="ChEBI" id="CHEBI:16389"/>
        <dbReference type="ChEBI" id="CHEBI:17976"/>
        <dbReference type="ChEBI" id="CHEBI:57540"/>
        <dbReference type="ChEBI" id="CHEBI:57945"/>
        <dbReference type="EC" id="7.1.1.2"/>
    </reaction>
</comment>
<feature type="transmembrane region" description="Helical" evidence="17">
    <location>
        <begin position="286"/>
        <end position="303"/>
    </location>
</feature>
<dbReference type="InterPro" id="IPR001750">
    <property type="entry name" value="ND/Mrp_TM"/>
</dbReference>